<comment type="caution">
    <text evidence="1">The sequence shown here is derived from an EMBL/GenBank/DDBJ whole genome shotgun (WGS) entry which is preliminary data.</text>
</comment>
<name>A0A0F9NAN0_9ZZZZ</name>
<gene>
    <name evidence="1" type="ORF">LCGC14_1051180</name>
</gene>
<dbReference type="AlphaFoldDB" id="A0A0F9NAN0"/>
<accession>A0A0F9NAN0</accession>
<organism evidence="1">
    <name type="scientific">marine sediment metagenome</name>
    <dbReference type="NCBI Taxonomy" id="412755"/>
    <lineage>
        <taxon>unclassified sequences</taxon>
        <taxon>metagenomes</taxon>
        <taxon>ecological metagenomes</taxon>
    </lineage>
</organism>
<proteinExistence type="predicted"/>
<reference evidence="1" key="1">
    <citation type="journal article" date="2015" name="Nature">
        <title>Complex archaea that bridge the gap between prokaryotes and eukaryotes.</title>
        <authorList>
            <person name="Spang A."/>
            <person name="Saw J.H."/>
            <person name="Jorgensen S.L."/>
            <person name="Zaremba-Niedzwiedzka K."/>
            <person name="Martijn J."/>
            <person name="Lind A.E."/>
            <person name="van Eijk R."/>
            <person name="Schleper C."/>
            <person name="Guy L."/>
            <person name="Ettema T.J."/>
        </authorList>
    </citation>
    <scope>NUCLEOTIDE SEQUENCE</scope>
</reference>
<protein>
    <submittedName>
        <fullName evidence="1">Uncharacterized protein</fullName>
    </submittedName>
</protein>
<sequence>MNFVEYEHKVERIKGTISWSQDNEICQWCRENLRGDWGYYITHFGFELEEDAIAFKLRWA</sequence>
<dbReference type="EMBL" id="LAZR01004395">
    <property type="protein sequence ID" value="KKN08997.1"/>
    <property type="molecule type" value="Genomic_DNA"/>
</dbReference>
<evidence type="ECO:0000313" key="1">
    <source>
        <dbReference type="EMBL" id="KKN08997.1"/>
    </source>
</evidence>